<name>A0ABS4XZ99_9ACTN</name>
<dbReference type="InterPro" id="IPR007318">
    <property type="entry name" value="Phopholipid_MeTrfase"/>
</dbReference>
<keyword evidence="2 5" id="KW-0812">Transmembrane</keyword>
<feature type="transmembrane region" description="Helical" evidence="5">
    <location>
        <begin position="139"/>
        <end position="165"/>
    </location>
</feature>
<evidence type="ECO:0000313" key="7">
    <source>
        <dbReference type="Proteomes" id="UP001519291"/>
    </source>
</evidence>
<keyword evidence="4 5" id="KW-0472">Membrane</keyword>
<evidence type="ECO:0000256" key="4">
    <source>
        <dbReference type="ARBA" id="ARBA00023136"/>
    </source>
</evidence>
<feature type="transmembrane region" description="Helical" evidence="5">
    <location>
        <begin position="47"/>
        <end position="71"/>
    </location>
</feature>
<dbReference type="Pfam" id="PF04191">
    <property type="entry name" value="PEMT"/>
    <property type="match status" value="1"/>
</dbReference>
<proteinExistence type="predicted"/>
<evidence type="ECO:0000256" key="1">
    <source>
        <dbReference type="ARBA" id="ARBA00004127"/>
    </source>
</evidence>
<comment type="caution">
    <text evidence="6">The sequence shown here is derived from an EMBL/GenBank/DDBJ whole genome shotgun (WGS) entry which is preliminary data.</text>
</comment>
<dbReference type="EMBL" id="JAGIOH010000001">
    <property type="protein sequence ID" value="MBP2401844.1"/>
    <property type="molecule type" value="Genomic_DNA"/>
</dbReference>
<dbReference type="GeneID" id="91573504"/>
<evidence type="ECO:0000256" key="5">
    <source>
        <dbReference type="SAM" id="Phobius"/>
    </source>
</evidence>
<protein>
    <submittedName>
        <fullName evidence="6">Protein-S-isoprenylcysteine O-methyltransferase Ste14</fullName>
    </submittedName>
</protein>
<organism evidence="6 7">
    <name type="scientific">Streptomyces syringium</name>
    <dbReference type="NCBI Taxonomy" id="76729"/>
    <lineage>
        <taxon>Bacteria</taxon>
        <taxon>Bacillati</taxon>
        <taxon>Actinomycetota</taxon>
        <taxon>Actinomycetes</taxon>
        <taxon>Kitasatosporales</taxon>
        <taxon>Streptomycetaceae</taxon>
        <taxon>Streptomyces</taxon>
    </lineage>
</organism>
<feature type="transmembrane region" description="Helical" evidence="5">
    <location>
        <begin position="83"/>
        <end position="103"/>
    </location>
</feature>
<comment type="subcellular location">
    <subcellularLocation>
        <location evidence="1">Endomembrane system</location>
        <topology evidence="1">Multi-pass membrane protein</topology>
    </subcellularLocation>
</comment>
<evidence type="ECO:0000256" key="3">
    <source>
        <dbReference type="ARBA" id="ARBA00022989"/>
    </source>
</evidence>
<gene>
    <name evidence="6" type="ORF">JO379_001313</name>
</gene>
<feature type="transmembrane region" description="Helical" evidence="5">
    <location>
        <begin position="6"/>
        <end position="27"/>
    </location>
</feature>
<sequence length="218" mass="23181">METWTGWTALSVYLAGGVVDLCLRSWLHYRATGDNGHRYTPPALGTLPWWSQILTGAGLVLGAWAPVLAVLGLVSPAEELDVVPVFGMGLAVAVVGFAGVFAAQQAMGRSWRIGVDTGERTALVTSGVFGLMRNPIYTALLTALTGMVGMVPSWLQLLALLFVFAGVELQVRYVEEPYLARTHGTAYLEYTAVVGRFVPGVGRAAIAGPAGADQERDM</sequence>
<keyword evidence="7" id="KW-1185">Reference proteome</keyword>
<keyword evidence="3 5" id="KW-1133">Transmembrane helix</keyword>
<dbReference type="Gene3D" id="1.20.120.1630">
    <property type="match status" value="1"/>
</dbReference>
<dbReference type="RefSeq" id="WP_209514313.1">
    <property type="nucleotide sequence ID" value="NZ_JAGIOH010000001.1"/>
</dbReference>
<accession>A0ABS4XZ99</accession>
<reference evidence="6 7" key="1">
    <citation type="submission" date="2021-03" db="EMBL/GenBank/DDBJ databases">
        <title>Sequencing the genomes of 1000 actinobacteria strains.</title>
        <authorList>
            <person name="Klenk H.-P."/>
        </authorList>
    </citation>
    <scope>NUCLEOTIDE SEQUENCE [LARGE SCALE GENOMIC DNA]</scope>
    <source>
        <strain evidence="6 7">DSM 41480</strain>
    </source>
</reference>
<evidence type="ECO:0000256" key="2">
    <source>
        <dbReference type="ARBA" id="ARBA00022692"/>
    </source>
</evidence>
<dbReference type="Proteomes" id="UP001519291">
    <property type="component" value="Unassembled WGS sequence"/>
</dbReference>
<evidence type="ECO:0000313" key="6">
    <source>
        <dbReference type="EMBL" id="MBP2401844.1"/>
    </source>
</evidence>